<evidence type="ECO:0000256" key="9">
    <source>
        <dbReference type="ARBA" id="ARBA00025628"/>
    </source>
</evidence>
<proteinExistence type="inferred from homology"/>
<keyword evidence="7 11" id="KW-0456">Lyase</keyword>
<comment type="subunit">
    <text evidence="3 11">Homooctamer.</text>
</comment>
<comment type="function">
    <text evidence="9">Catalyzes an early step in the biosynthesis of tetrapyrroles. Binds two molecules of 5-aminolevulinate per subunit, each at a distinct site, and catalyzes their condensation to form porphobilinogen.</text>
</comment>
<dbReference type="InterPro" id="IPR036108">
    <property type="entry name" value="4pyrrol_syn_uPrphyn_synt_sf"/>
</dbReference>
<dbReference type="GO" id="GO:0004655">
    <property type="term" value="F:porphobilinogen synthase activity"/>
    <property type="evidence" value="ECO:0007669"/>
    <property type="project" value="UniProtKB-EC"/>
</dbReference>
<dbReference type="InterPro" id="IPR003754">
    <property type="entry name" value="4pyrrol_synth_uPrphyn_synth"/>
</dbReference>
<keyword evidence="8 11" id="KW-0627">Porphyrin biosynthesis</keyword>
<dbReference type="FunFam" id="3.20.20.70:FF:000019">
    <property type="entry name" value="Delta-aminolevulinic acid dehydratase"/>
    <property type="match status" value="1"/>
</dbReference>
<dbReference type="PANTHER" id="PTHR11458">
    <property type="entry name" value="DELTA-AMINOLEVULINIC ACID DEHYDRATASE"/>
    <property type="match status" value="1"/>
</dbReference>
<evidence type="ECO:0000313" key="15">
    <source>
        <dbReference type="EMBL" id="TDL39537.1"/>
    </source>
</evidence>
<gene>
    <name evidence="15" type="primary">hemB</name>
    <name evidence="15" type="ORF">E2R59_15490</name>
</gene>
<dbReference type="InterPro" id="IPR001731">
    <property type="entry name" value="ALAD"/>
</dbReference>
<feature type="domain" description="Tetrapyrrole biosynthesis uroporphyrinogen III synthase" evidence="14">
    <location>
        <begin position="146"/>
        <end position="324"/>
    </location>
</feature>
<reference evidence="15 16" key="1">
    <citation type="submission" date="2019-03" db="EMBL/GenBank/DDBJ databases">
        <title>Genome Sequencing and Assembly of Various Microbes Isolated from Partially Reclaimed Soil and Acid Mine Drainage (AMD) Site.</title>
        <authorList>
            <person name="Steinbock B."/>
            <person name="Bechtold R."/>
            <person name="Sevigny J.L."/>
            <person name="Thomas D."/>
            <person name="Cuthill L.R."/>
            <person name="Aveiro Johannsen E.J."/>
            <person name="Thomas K."/>
            <person name="Ghosh A."/>
        </authorList>
    </citation>
    <scope>NUCLEOTIDE SEQUENCE [LARGE SCALE GENOMIC DNA]</scope>
    <source>
        <strain evidence="15 16">S-A3</strain>
    </source>
</reference>
<dbReference type="CDD" id="cd06578">
    <property type="entry name" value="HemD"/>
    <property type="match status" value="1"/>
</dbReference>
<dbReference type="GO" id="GO:0005829">
    <property type="term" value="C:cytosol"/>
    <property type="evidence" value="ECO:0007669"/>
    <property type="project" value="TreeGrafter"/>
</dbReference>
<dbReference type="GO" id="GO:0006782">
    <property type="term" value="P:protoporphyrinogen IX biosynthetic process"/>
    <property type="evidence" value="ECO:0007669"/>
    <property type="project" value="UniProtKB-UniPathway"/>
</dbReference>
<evidence type="ECO:0000256" key="10">
    <source>
        <dbReference type="ARBA" id="ARBA00047651"/>
    </source>
</evidence>
<dbReference type="InterPro" id="IPR013785">
    <property type="entry name" value="Aldolase_TIM"/>
</dbReference>
<comment type="catalytic activity">
    <reaction evidence="10 11">
        <text>2 5-aminolevulinate = porphobilinogen + 2 H2O + H(+)</text>
        <dbReference type="Rhea" id="RHEA:24064"/>
        <dbReference type="ChEBI" id="CHEBI:15377"/>
        <dbReference type="ChEBI" id="CHEBI:15378"/>
        <dbReference type="ChEBI" id="CHEBI:58126"/>
        <dbReference type="ChEBI" id="CHEBI:356416"/>
        <dbReference type="EC" id="4.2.1.24"/>
    </reaction>
</comment>
<feature type="region of interest" description="Disordered" evidence="13">
    <location>
        <begin position="317"/>
        <end position="345"/>
    </location>
</feature>
<dbReference type="UniPathway" id="UPA00251">
    <property type="reaction ID" value="UER00318"/>
</dbReference>
<dbReference type="PRINTS" id="PR00144">
    <property type="entry name" value="DALDHYDRTASE"/>
</dbReference>
<dbReference type="InterPro" id="IPR030656">
    <property type="entry name" value="ALAD_AS"/>
</dbReference>
<dbReference type="SMART" id="SM01004">
    <property type="entry name" value="ALAD"/>
    <property type="match status" value="1"/>
</dbReference>
<name>A0A4R5Y712_KOCRO</name>
<feature type="compositionally biased region" description="Pro residues" evidence="13">
    <location>
        <begin position="441"/>
        <end position="462"/>
    </location>
</feature>
<dbReference type="Gene3D" id="3.20.20.70">
    <property type="entry name" value="Aldolase class I"/>
    <property type="match status" value="1"/>
</dbReference>
<evidence type="ECO:0000256" key="7">
    <source>
        <dbReference type="ARBA" id="ARBA00023239"/>
    </source>
</evidence>
<evidence type="ECO:0000259" key="14">
    <source>
        <dbReference type="Pfam" id="PF02602"/>
    </source>
</evidence>
<dbReference type="Gene3D" id="3.40.50.10090">
    <property type="match status" value="2"/>
</dbReference>
<feature type="compositionally biased region" description="Acidic residues" evidence="13">
    <location>
        <begin position="327"/>
        <end position="337"/>
    </location>
</feature>
<dbReference type="PANTHER" id="PTHR11458:SF0">
    <property type="entry name" value="DELTA-AMINOLEVULINIC ACID DEHYDRATASE"/>
    <property type="match status" value="1"/>
</dbReference>
<comment type="caution">
    <text evidence="15">The sequence shown here is derived from an EMBL/GenBank/DDBJ whole genome shotgun (WGS) entry which is preliminary data.</text>
</comment>
<dbReference type="EC" id="4.2.1.24" evidence="4 11"/>
<dbReference type="SUPFAM" id="SSF69618">
    <property type="entry name" value="HemD-like"/>
    <property type="match status" value="1"/>
</dbReference>
<feature type="domain" description="Tetrapyrrole biosynthesis uroporphyrinogen III synthase" evidence="14">
    <location>
        <begin position="350"/>
        <end position="420"/>
    </location>
</feature>
<feature type="region of interest" description="Disordered" evidence="13">
    <location>
        <begin position="1"/>
        <end position="128"/>
    </location>
</feature>
<organism evidence="15 16">
    <name type="scientific">Kocuria rosea</name>
    <name type="common">Deinococcus erythromyxa</name>
    <name type="synonym">Micrococcus rubens</name>
    <dbReference type="NCBI Taxonomy" id="1275"/>
    <lineage>
        <taxon>Bacteria</taxon>
        <taxon>Bacillati</taxon>
        <taxon>Actinomycetota</taxon>
        <taxon>Actinomycetes</taxon>
        <taxon>Micrococcales</taxon>
        <taxon>Micrococcaceae</taxon>
        <taxon>Kocuria</taxon>
    </lineage>
</organism>
<comment type="similarity">
    <text evidence="2 12">Belongs to the ALAD family.</text>
</comment>
<dbReference type="SUPFAM" id="SSF51569">
    <property type="entry name" value="Aldolase"/>
    <property type="match status" value="1"/>
</dbReference>
<evidence type="ECO:0000256" key="12">
    <source>
        <dbReference type="RuleBase" id="RU004161"/>
    </source>
</evidence>
<dbReference type="GO" id="GO:0004852">
    <property type="term" value="F:uroporphyrinogen-III synthase activity"/>
    <property type="evidence" value="ECO:0007669"/>
    <property type="project" value="InterPro"/>
</dbReference>
<feature type="compositionally biased region" description="Basic residues" evidence="13">
    <location>
        <begin position="1"/>
        <end position="18"/>
    </location>
</feature>
<keyword evidence="6" id="KW-0350">Heme biosynthesis</keyword>
<dbReference type="Pfam" id="PF00490">
    <property type="entry name" value="ALAD"/>
    <property type="match status" value="1"/>
</dbReference>
<evidence type="ECO:0000256" key="13">
    <source>
        <dbReference type="SAM" id="MobiDB-lite"/>
    </source>
</evidence>
<evidence type="ECO:0000256" key="3">
    <source>
        <dbReference type="ARBA" id="ARBA00011823"/>
    </source>
</evidence>
<evidence type="ECO:0000256" key="6">
    <source>
        <dbReference type="ARBA" id="ARBA00023133"/>
    </source>
</evidence>
<sequence>MPHRGRLGGHPARRRPRRGGPPGDPPGRDRGTGAADPARGRLRGPRGHLRADRGRRARARRRRGRPGRQPGHAPQRPHRGARRRRRPRPRPPAGRRAARRRRRPAGPVDALRPVPHPGPADRSADPAAALRGARVVVTRSADRARELVALLHGHGARVRLAPLLEATLPGDTGPVAALLDRAADPGAAAGSWLVVTSVTTVRALRAVAGEPSGTALGDRFAAARRAGLRVAAVGDATAAALTAAGLPPDLVPGAAHSAAGLLADWPPEPAPGTVLLPLSARARPTLETGLTARGYGVLTATAYETVPWPAPAPLVRRATAQGTADDTGGDTDDDRGDDTDRGVDGRVAELHRSDLLRVLAAGEADAVVLTAPSHLAELVRDDPAVLAGTVLVAIGEPTRRAAAERGLPSVAASLPTPEGIRDALARALAAPERASWAAAPAPTPTAAAPPPAAPTTPIPTTPIPATEETNSVTHRTPRYDLVSRPRRLRTTPAVRRLAAQTRVHPSDLILPVFVREGLAEPAPLGSMPGVVQHSMDSLRRAAAEAAAKGLGGFMIFGVPAERDPEGSAGCDPEGILNRALRAVRAEVGDDLVVMADLCLDEFTDHGHCGVLAEDGTVDNDATLEIYGRMAVAQAEAGAHVLGPSGMMDGQVGVIRSALDEAGHPDVAVLAYSAKYSSAFYGPFREAVDSQLQGDRRSYQMDPANRREALHELQLDLDEGADMVMVKPAMSYLDILRDVAEVSPVPVSAYQISGEYAMIEAAAANGWIDRRAAIQESVLSIRRAGADSVLTYFAVELADWFREENGLS</sequence>
<evidence type="ECO:0000256" key="1">
    <source>
        <dbReference type="ARBA" id="ARBA00004694"/>
    </source>
</evidence>
<dbReference type="AlphaFoldDB" id="A0A4R5Y712"/>
<evidence type="ECO:0000313" key="16">
    <source>
        <dbReference type="Proteomes" id="UP000295163"/>
    </source>
</evidence>
<dbReference type="GO" id="GO:0008270">
    <property type="term" value="F:zinc ion binding"/>
    <property type="evidence" value="ECO:0007669"/>
    <property type="project" value="TreeGrafter"/>
</dbReference>
<dbReference type="Pfam" id="PF02602">
    <property type="entry name" value="HEM4"/>
    <property type="match status" value="2"/>
</dbReference>
<evidence type="ECO:0000256" key="11">
    <source>
        <dbReference type="RuleBase" id="RU000515"/>
    </source>
</evidence>
<evidence type="ECO:0000256" key="8">
    <source>
        <dbReference type="ARBA" id="ARBA00023244"/>
    </source>
</evidence>
<comment type="pathway">
    <text evidence="1">Porphyrin-containing compound metabolism; protoporphyrin-IX biosynthesis; coproporphyrinogen-III from 5-aminolevulinate: step 1/4.</text>
</comment>
<evidence type="ECO:0000256" key="4">
    <source>
        <dbReference type="ARBA" id="ARBA00012053"/>
    </source>
</evidence>
<feature type="region of interest" description="Disordered" evidence="13">
    <location>
        <begin position="435"/>
        <end position="478"/>
    </location>
</feature>
<dbReference type="NCBIfam" id="NF006762">
    <property type="entry name" value="PRK09283.1"/>
    <property type="match status" value="1"/>
</dbReference>
<dbReference type="Proteomes" id="UP000295163">
    <property type="component" value="Unassembled WGS sequence"/>
</dbReference>
<evidence type="ECO:0000256" key="2">
    <source>
        <dbReference type="ARBA" id="ARBA00008055"/>
    </source>
</evidence>
<feature type="compositionally biased region" description="Low complexity" evidence="13">
    <location>
        <begin position="317"/>
        <end position="326"/>
    </location>
</feature>
<protein>
    <recommendedName>
        <fullName evidence="5 11">Delta-aminolevulinic acid dehydratase</fullName>
        <ecNumber evidence="4 11">4.2.1.24</ecNumber>
    </recommendedName>
</protein>
<dbReference type="EMBL" id="SMZT01000008">
    <property type="protein sequence ID" value="TDL39537.1"/>
    <property type="molecule type" value="Genomic_DNA"/>
</dbReference>
<dbReference type="CDD" id="cd00384">
    <property type="entry name" value="ALAD_PBGS"/>
    <property type="match status" value="1"/>
</dbReference>
<feature type="compositionally biased region" description="Basic residues" evidence="13">
    <location>
        <begin position="55"/>
        <end position="66"/>
    </location>
</feature>
<evidence type="ECO:0000256" key="5">
    <source>
        <dbReference type="ARBA" id="ARBA00020771"/>
    </source>
</evidence>
<feature type="compositionally biased region" description="Basic residues" evidence="13">
    <location>
        <begin position="75"/>
        <end position="89"/>
    </location>
</feature>
<dbReference type="PROSITE" id="PS00169">
    <property type="entry name" value="D_ALA_DEHYDRATASE"/>
    <property type="match status" value="1"/>
</dbReference>
<accession>A0A4R5Y712</accession>